<keyword evidence="2" id="KW-0732">Signal</keyword>
<accession>A0A0G1FHX4</accession>
<sequence>MRRLIILKLVFLASLAIFFLVRPTNSRAQSSCCANGYDYYKNVCLTNSVPYYCASTFGPVLQPFFPSGTDLALECVTLIGDVAAKVGQASDLCKTLYQKINHQPPPFDNIFVNACIGAVNTIVGVVTHIQPVSCPEDSTCNNAGICVVNNTLLVTTKICQFVAGTNHDTCESCFNSAGVYTAFGCIKTNPQQFVADVLKLAIGIAGGIAFLMIIYGGFTIMTSSGNPEKLTSGKEIITSAIAGLLLIVFSVVILKIIGVDILGIPGVGG</sequence>
<feature type="signal peptide" evidence="2">
    <location>
        <begin position="1"/>
        <end position="28"/>
    </location>
</feature>
<dbReference type="EMBL" id="LCFD01000010">
    <property type="protein sequence ID" value="KKS86458.1"/>
    <property type="molecule type" value="Genomic_DNA"/>
</dbReference>
<evidence type="ECO:0000313" key="4">
    <source>
        <dbReference type="Proteomes" id="UP000034050"/>
    </source>
</evidence>
<feature type="chain" id="PRO_5002537126" evidence="2">
    <location>
        <begin position="29"/>
        <end position="269"/>
    </location>
</feature>
<organism evidence="3 4">
    <name type="scientific">Candidatus Gottesmanbacteria bacterium GW2011_GWB1_43_11</name>
    <dbReference type="NCBI Taxonomy" id="1618446"/>
    <lineage>
        <taxon>Bacteria</taxon>
        <taxon>Candidatus Gottesmaniibacteriota</taxon>
    </lineage>
</organism>
<dbReference type="InterPro" id="IPR043993">
    <property type="entry name" value="T4SS_pilin"/>
</dbReference>
<evidence type="ECO:0000256" key="2">
    <source>
        <dbReference type="SAM" id="SignalP"/>
    </source>
</evidence>
<comment type="caution">
    <text evidence="3">The sequence shown here is derived from an EMBL/GenBank/DDBJ whole genome shotgun (WGS) entry which is preliminary data.</text>
</comment>
<evidence type="ECO:0000313" key="3">
    <source>
        <dbReference type="EMBL" id="KKS86458.1"/>
    </source>
</evidence>
<dbReference type="STRING" id="1618446.UV61_C0010G0009"/>
<keyword evidence="1" id="KW-0812">Transmembrane</keyword>
<keyword evidence="1" id="KW-0472">Membrane</keyword>
<reference evidence="3 4" key="1">
    <citation type="journal article" date="2015" name="Nature">
        <title>rRNA introns, odd ribosomes, and small enigmatic genomes across a large radiation of phyla.</title>
        <authorList>
            <person name="Brown C.T."/>
            <person name="Hug L.A."/>
            <person name="Thomas B.C."/>
            <person name="Sharon I."/>
            <person name="Castelle C.J."/>
            <person name="Singh A."/>
            <person name="Wilkins M.J."/>
            <person name="Williams K.H."/>
            <person name="Banfield J.F."/>
        </authorList>
    </citation>
    <scope>NUCLEOTIDE SEQUENCE [LARGE SCALE GENOMIC DNA]</scope>
</reference>
<dbReference type="AlphaFoldDB" id="A0A0G1FHX4"/>
<evidence type="ECO:0000256" key="1">
    <source>
        <dbReference type="SAM" id="Phobius"/>
    </source>
</evidence>
<proteinExistence type="predicted"/>
<feature type="transmembrane region" description="Helical" evidence="1">
    <location>
        <begin position="236"/>
        <end position="257"/>
    </location>
</feature>
<gene>
    <name evidence="3" type="ORF">UV61_C0010G0009</name>
</gene>
<protein>
    <submittedName>
        <fullName evidence="3">Uncharacterized protein</fullName>
    </submittedName>
</protein>
<dbReference type="Proteomes" id="UP000034050">
    <property type="component" value="Unassembled WGS sequence"/>
</dbReference>
<dbReference type="Pfam" id="PF18895">
    <property type="entry name" value="T4SS_pilin"/>
    <property type="match status" value="1"/>
</dbReference>
<keyword evidence="1" id="KW-1133">Transmembrane helix</keyword>
<name>A0A0G1FHX4_9BACT</name>
<feature type="transmembrane region" description="Helical" evidence="1">
    <location>
        <begin position="197"/>
        <end position="215"/>
    </location>
</feature>